<evidence type="ECO:0000313" key="10">
    <source>
        <dbReference type="Proteomes" id="UP001275932"/>
    </source>
</evidence>
<evidence type="ECO:0000256" key="6">
    <source>
        <dbReference type="ARBA" id="ARBA00022989"/>
    </source>
</evidence>
<feature type="transmembrane region" description="Helical" evidence="8">
    <location>
        <begin position="129"/>
        <end position="153"/>
    </location>
</feature>
<evidence type="ECO:0000256" key="5">
    <source>
        <dbReference type="ARBA" id="ARBA00022692"/>
    </source>
</evidence>
<accession>A0ABU4WGP5</accession>
<evidence type="ECO:0000256" key="2">
    <source>
        <dbReference type="ARBA" id="ARBA00007935"/>
    </source>
</evidence>
<evidence type="ECO:0000256" key="8">
    <source>
        <dbReference type="SAM" id="Phobius"/>
    </source>
</evidence>
<comment type="similarity">
    <text evidence="2">Belongs to the binding-protein-dependent transport system permease family. FecCD subfamily.</text>
</comment>
<keyword evidence="6 8" id="KW-1133">Transmembrane helix</keyword>
<keyword evidence="10" id="KW-1185">Reference proteome</keyword>
<dbReference type="RefSeq" id="WP_370397174.1">
    <property type="nucleotide sequence ID" value="NZ_JALBUT010000006.1"/>
</dbReference>
<evidence type="ECO:0000256" key="1">
    <source>
        <dbReference type="ARBA" id="ARBA00004651"/>
    </source>
</evidence>
<proteinExistence type="inferred from homology"/>
<keyword evidence="3" id="KW-0813">Transport</keyword>
<keyword evidence="7 8" id="KW-0472">Membrane</keyword>
<comment type="caution">
    <text evidence="9">The sequence shown here is derived from an EMBL/GenBank/DDBJ whole genome shotgun (WGS) entry which is preliminary data.</text>
</comment>
<sequence>MLVFLSAVSLGVGLKEISYSDIFAVLAGKNIDETLGAIIFDVRLPRLVAGIFCGAMLASAGVAMQALFRNPLADPSITGVSSGAALGAAVAVNFGVFAISVQISALVFGLLATFAIWRLGRINGRLSAFSMLLAGIAINAFCGALVGFIMYGVREAGVKGFVFWTLGSLENCSWGEILVASFFGVLSWLLLFLNSRGLNMLMLGSDNAYLSGASVKSLQRISICAAAVMAACAVAICGIIGFVGLVVPHVCRMLTSPDNRTLLPFSAVSGACLVVFSDIVSRLASPLDSVPIGVVTALLGAPFFLYLLRRGANA</sequence>
<dbReference type="EMBL" id="JALBUT010000006">
    <property type="protein sequence ID" value="MDX8415727.1"/>
    <property type="molecule type" value="Genomic_DNA"/>
</dbReference>
<feature type="transmembrane region" description="Helical" evidence="8">
    <location>
        <begin position="88"/>
        <end position="117"/>
    </location>
</feature>
<feature type="transmembrane region" description="Helical" evidence="8">
    <location>
        <begin position="223"/>
        <end position="250"/>
    </location>
</feature>
<dbReference type="PANTHER" id="PTHR30472:SF25">
    <property type="entry name" value="ABC TRANSPORTER PERMEASE PROTEIN MJ0876-RELATED"/>
    <property type="match status" value="1"/>
</dbReference>
<evidence type="ECO:0000313" key="9">
    <source>
        <dbReference type="EMBL" id="MDX8415727.1"/>
    </source>
</evidence>
<evidence type="ECO:0000256" key="4">
    <source>
        <dbReference type="ARBA" id="ARBA00022475"/>
    </source>
</evidence>
<feature type="transmembrane region" description="Helical" evidence="8">
    <location>
        <begin position="287"/>
        <end position="308"/>
    </location>
</feature>
<name>A0ABU4WGP5_9BACT</name>
<dbReference type="Proteomes" id="UP001275932">
    <property type="component" value="Unassembled WGS sequence"/>
</dbReference>
<protein>
    <submittedName>
        <fullName evidence="9">Iron ABC transporter permease</fullName>
    </submittedName>
</protein>
<dbReference type="Pfam" id="PF01032">
    <property type="entry name" value="FecCD"/>
    <property type="match status" value="1"/>
</dbReference>
<keyword evidence="5 8" id="KW-0812">Transmembrane</keyword>
<evidence type="ECO:0000256" key="7">
    <source>
        <dbReference type="ARBA" id="ARBA00023136"/>
    </source>
</evidence>
<reference evidence="9 10" key="1">
    <citation type="submission" date="2022-03" db="EMBL/GenBank/DDBJ databases">
        <title>Novel taxa within the pig intestine.</title>
        <authorList>
            <person name="Wylensek D."/>
            <person name="Bishof K."/>
            <person name="Afrizal A."/>
            <person name="Clavel T."/>
        </authorList>
    </citation>
    <scope>NUCLEOTIDE SEQUENCE [LARGE SCALE GENOMIC DNA]</scope>
    <source>
        <strain evidence="9 10">CLA-KB-P66</strain>
    </source>
</reference>
<dbReference type="PANTHER" id="PTHR30472">
    <property type="entry name" value="FERRIC ENTEROBACTIN TRANSPORT SYSTEM PERMEASE PROTEIN"/>
    <property type="match status" value="1"/>
</dbReference>
<feature type="transmembrane region" description="Helical" evidence="8">
    <location>
        <begin position="173"/>
        <end position="193"/>
    </location>
</feature>
<dbReference type="InterPro" id="IPR037294">
    <property type="entry name" value="ABC_BtuC-like"/>
</dbReference>
<feature type="transmembrane region" description="Helical" evidence="8">
    <location>
        <begin position="47"/>
        <end position="68"/>
    </location>
</feature>
<gene>
    <name evidence="9" type="ORF">MOX91_05990</name>
</gene>
<keyword evidence="4" id="KW-1003">Cell membrane</keyword>
<evidence type="ECO:0000256" key="3">
    <source>
        <dbReference type="ARBA" id="ARBA00022448"/>
    </source>
</evidence>
<organism evidence="9 10">
    <name type="scientific">Intestinicryptomonas porci</name>
    <dbReference type="NCBI Taxonomy" id="2926320"/>
    <lineage>
        <taxon>Bacteria</taxon>
        <taxon>Pseudomonadati</taxon>
        <taxon>Verrucomicrobiota</taxon>
        <taxon>Opitutia</taxon>
        <taxon>Opitutales</taxon>
        <taxon>Intestinicryptomonaceae</taxon>
        <taxon>Intestinicryptomonas</taxon>
    </lineage>
</organism>
<dbReference type="Gene3D" id="1.10.3470.10">
    <property type="entry name" value="ABC transporter involved in vitamin B12 uptake, BtuC"/>
    <property type="match status" value="1"/>
</dbReference>
<dbReference type="SUPFAM" id="SSF81345">
    <property type="entry name" value="ABC transporter involved in vitamin B12 uptake, BtuC"/>
    <property type="match status" value="1"/>
</dbReference>
<dbReference type="InterPro" id="IPR000522">
    <property type="entry name" value="ABC_transptr_permease_BtuC"/>
</dbReference>
<dbReference type="CDD" id="cd06550">
    <property type="entry name" value="TM_ABC_iron-siderophores_like"/>
    <property type="match status" value="1"/>
</dbReference>
<comment type="subcellular location">
    <subcellularLocation>
        <location evidence="1">Cell membrane</location>
        <topology evidence="1">Multi-pass membrane protein</topology>
    </subcellularLocation>
</comment>